<evidence type="ECO:0000256" key="1">
    <source>
        <dbReference type="SAM" id="MobiDB-lite"/>
    </source>
</evidence>
<sequence>MAVTLVKATELLIEQALKDVVDISVTTSKSGVEELKALHANSDAAVGLQTQLVAQQSDMIGKLIAHNEATRATLMDMHVATKDAFRSTQTAVVRTMELCINNMHRTLALQAAVTLVEKSPIEYQVVFPKPAKKPSTLDPSLQAFKTMFKEMGEALHIKDSKYALPENAVVIDDTSYRLPATPELSTELIKVILTDSLRGTSTLLPSNAVALDASQAGAPPEKQYSQAAFNVKLVAHLHGLTGIRPDLALAGEGKFSLSFPSGLSLFGPAHMPAPPPAPAAAPSPAPEAPASAASGELQEKPAAAEPAAVAAAAAEPADAAVAAPAPAAK</sequence>
<dbReference type="EMBL" id="JAEHOE010000030">
    <property type="protein sequence ID" value="KAG2494546.1"/>
    <property type="molecule type" value="Genomic_DNA"/>
</dbReference>
<accession>A0A836BZ92</accession>
<gene>
    <name evidence="2" type="ORF">HYH03_007313</name>
</gene>
<feature type="compositionally biased region" description="Pro residues" evidence="1">
    <location>
        <begin position="274"/>
        <end position="287"/>
    </location>
</feature>
<name>A0A836BZ92_9CHLO</name>
<keyword evidence="3" id="KW-1185">Reference proteome</keyword>
<protein>
    <submittedName>
        <fullName evidence="2">Uncharacterized protein</fullName>
    </submittedName>
</protein>
<feature type="region of interest" description="Disordered" evidence="1">
    <location>
        <begin position="274"/>
        <end position="309"/>
    </location>
</feature>
<dbReference type="Proteomes" id="UP000612055">
    <property type="component" value="Unassembled WGS sequence"/>
</dbReference>
<comment type="caution">
    <text evidence="2">The sequence shown here is derived from an EMBL/GenBank/DDBJ whole genome shotgun (WGS) entry which is preliminary data.</text>
</comment>
<reference evidence="2" key="1">
    <citation type="journal article" date="2020" name="bioRxiv">
        <title>Comparative genomics of Chlamydomonas.</title>
        <authorList>
            <person name="Craig R.J."/>
            <person name="Hasan A.R."/>
            <person name="Ness R.W."/>
            <person name="Keightley P.D."/>
        </authorList>
    </citation>
    <scope>NUCLEOTIDE SEQUENCE</scope>
    <source>
        <strain evidence="2">CCAP 11/70</strain>
    </source>
</reference>
<proteinExistence type="predicted"/>
<dbReference type="AlphaFoldDB" id="A0A836BZ92"/>
<evidence type="ECO:0000313" key="3">
    <source>
        <dbReference type="Proteomes" id="UP000612055"/>
    </source>
</evidence>
<organism evidence="2 3">
    <name type="scientific">Edaphochlamys debaryana</name>
    <dbReference type="NCBI Taxonomy" id="47281"/>
    <lineage>
        <taxon>Eukaryota</taxon>
        <taxon>Viridiplantae</taxon>
        <taxon>Chlorophyta</taxon>
        <taxon>core chlorophytes</taxon>
        <taxon>Chlorophyceae</taxon>
        <taxon>CS clade</taxon>
        <taxon>Chlamydomonadales</taxon>
        <taxon>Chlamydomonadales incertae sedis</taxon>
        <taxon>Edaphochlamys</taxon>
    </lineage>
</organism>
<evidence type="ECO:0000313" key="2">
    <source>
        <dbReference type="EMBL" id="KAG2494546.1"/>
    </source>
</evidence>